<evidence type="ECO:0000313" key="2">
    <source>
        <dbReference type="Proteomes" id="UP000187486"/>
    </source>
</evidence>
<protein>
    <recommendedName>
        <fullName evidence="3">MarR family transcriptional regulator</fullName>
    </recommendedName>
</protein>
<proteinExistence type="predicted"/>
<organism evidence="1 2">
    <name type="scientific">Amycolatopsis coloradensis</name>
    <dbReference type="NCBI Taxonomy" id="76021"/>
    <lineage>
        <taxon>Bacteria</taxon>
        <taxon>Bacillati</taxon>
        <taxon>Actinomycetota</taxon>
        <taxon>Actinomycetes</taxon>
        <taxon>Pseudonocardiales</taxon>
        <taxon>Pseudonocardiaceae</taxon>
        <taxon>Amycolatopsis</taxon>
    </lineage>
</organism>
<dbReference type="Proteomes" id="UP000187486">
    <property type="component" value="Unassembled WGS sequence"/>
</dbReference>
<accession>A0A1R0KE27</accession>
<comment type="caution">
    <text evidence="1">The sequence shown here is derived from an EMBL/GenBank/DDBJ whole genome shotgun (WGS) entry which is preliminary data.</text>
</comment>
<dbReference type="AlphaFoldDB" id="A0A1R0KE27"/>
<reference evidence="1 2" key="1">
    <citation type="submission" date="2016-01" db="EMBL/GenBank/DDBJ databases">
        <title>Amycolatopsis coloradensis genome sequencing and assembly.</title>
        <authorList>
            <person name="Mayilraj S."/>
        </authorList>
    </citation>
    <scope>NUCLEOTIDE SEQUENCE [LARGE SCALE GENOMIC DNA]</scope>
    <source>
        <strain evidence="1 2">DSM 44225</strain>
    </source>
</reference>
<dbReference type="EMBL" id="MQUQ01000037">
    <property type="protein sequence ID" value="OLZ43255.1"/>
    <property type="molecule type" value="Genomic_DNA"/>
</dbReference>
<gene>
    <name evidence="1" type="ORF">BS329_39905</name>
</gene>
<evidence type="ECO:0008006" key="3">
    <source>
        <dbReference type="Google" id="ProtNLM"/>
    </source>
</evidence>
<sequence>MDPSSTRIMNGIASSTNRRPTISGGERVVLQVLARKTTFGMTFREIASLVQLEDRDVYGILSSLHRKRFTAKHTFMKRHGIAVVLHFSTPSGRERLMSSLELEYKNLVHTMGAVKDMA</sequence>
<keyword evidence="2" id="KW-1185">Reference proteome</keyword>
<evidence type="ECO:0000313" key="1">
    <source>
        <dbReference type="EMBL" id="OLZ43255.1"/>
    </source>
</evidence>
<name>A0A1R0KE27_9PSEU</name>